<dbReference type="GO" id="GO:0003697">
    <property type="term" value="F:single-stranded DNA binding"/>
    <property type="evidence" value="ECO:0007669"/>
    <property type="project" value="InterPro"/>
</dbReference>
<accession>A0A2I1D8M2</accession>
<dbReference type="GeneID" id="36546199"/>
<protein>
    <submittedName>
        <fullName evidence="3">SsDNA binding protein</fullName>
    </submittedName>
</protein>
<keyword evidence="1 2" id="KW-0238">DNA-binding</keyword>
<dbReference type="Gene3D" id="2.40.50.140">
    <property type="entry name" value="Nucleic acid-binding proteins"/>
    <property type="match status" value="1"/>
</dbReference>
<keyword evidence="4" id="KW-1185">Reference proteome</keyword>
<dbReference type="Proteomes" id="UP000234254">
    <property type="component" value="Unassembled WGS sequence"/>
</dbReference>
<name>A0A2I1D8M2_ASPC2</name>
<gene>
    <name evidence="3" type="ORF">P168DRAFT_302595</name>
</gene>
<dbReference type="PROSITE" id="PS50935">
    <property type="entry name" value="SSB"/>
    <property type="match status" value="1"/>
</dbReference>
<dbReference type="OrthoDB" id="1078367at2759"/>
<dbReference type="AlphaFoldDB" id="A0A2I1D8M2"/>
<dbReference type="EMBL" id="MSFM01000003">
    <property type="protein sequence ID" value="PKY06216.1"/>
    <property type="molecule type" value="Genomic_DNA"/>
</dbReference>
<dbReference type="RefSeq" id="XP_024694810.1">
    <property type="nucleotide sequence ID" value="XM_024838675.1"/>
</dbReference>
<evidence type="ECO:0000256" key="1">
    <source>
        <dbReference type="ARBA" id="ARBA00023125"/>
    </source>
</evidence>
<comment type="caution">
    <text evidence="3">The sequence shown here is derived from an EMBL/GenBank/DDBJ whole genome shotgun (WGS) entry which is preliminary data.</text>
</comment>
<dbReference type="InterPro" id="IPR000424">
    <property type="entry name" value="Primosome_PriB/ssb"/>
</dbReference>
<proteinExistence type="predicted"/>
<sequence>MSAFLASLRPGLRASSTAALSARSFSNSAAHNAAKMMITGRLAAEPELVATSSGKEMIKYAVGSSYGSRENRTISWFRVNSFVNEGPQRDYLLGLPKGTLVFVEGDASMRQWEDNEGRRQSTLSILQRSIEVLKRPYSGPDNESGESQQE</sequence>
<dbReference type="Pfam" id="PF00436">
    <property type="entry name" value="SSB"/>
    <property type="match status" value="1"/>
</dbReference>
<dbReference type="FunFam" id="2.40.50.140:FF:000388">
    <property type="entry name" value="SsDNA binding protein, putative"/>
    <property type="match status" value="1"/>
</dbReference>
<reference evidence="3" key="1">
    <citation type="submission" date="2016-12" db="EMBL/GenBank/DDBJ databases">
        <title>The genomes of Aspergillus section Nigri reveals drivers in fungal speciation.</title>
        <authorList>
            <consortium name="DOE Joint Genome Institute"/>
            <person name="Vesth T.C."/>
            <person name="Nybo J."/>
            <person name="Theobald S."/>
            <person name="Brandl J."/>
            <person name="Frisvad J.C."/>
            <person name="Nielsen K.F."/>
            <person name="Lyhne E.K."/>
            <person name="Kogle M.E."/>
            <person name="Kuo A."/>
            <person name="Riley R."/>
            <person name="Clum A."/>
            <person name="Nolan M."/>
            <person name="Lipzen A."/>
            <person name="Salamov A."/>
            <person name="Henrissat B."/>
            <person name="Wiebenga A."/>
            <person name="De vries R.P."/>
            <person name="Grigoriev I.V."/>
            <person name="Mortensen U.H."/>
            <person name="Andersen M.R."/>
            <person name="Baker S.E."/>
        </authorList>
    </citation>
    <scope>NUCLEOTIDE SEQUENCE</scope>
    <source>
        <strain evidence="3">IBT 28561</strain>
    </source>
</reference>
<dbReference type="InterPro" id="IPR012340">
    <property type="entry name" value="NA-bd_OB-fold"/>
</dbReference>
<dbReference type="VEuPathDB" id="FungiDB:P168DRAFT_302595"/>
<dbReference type="CDD" id="cd04496">
    <property type="entry name" value="SSB_OBF"/>
    <property type="match status" value="1"/>
</dbReference>
<organism evidence="3 4">
    <name type="scientific">Aspergillus campestris (strain IBT 28561)</name>
    <dbReference type="NCBI Taxonomy" id="1392248"/>
    <lineage>
        <taxon>Eukaryota</taxon>
        <taxon>Fungi</taxon>
        <taxon>Dikarya</taxon>
        <taxon>Ascomycota</taxon>
        <taxon>Pezizomycotina</taxon>
        <taxon>Eurotiomycetes</taxon>
        <taxon>Eurotiomycetidae</taxon>
        <taxon>Eurotiales</taxon>
        <taxon>Aspergillaceae</taxon>
        <taxon>Aspergillus</taxon>
        <taxon>Aspergillus subgen. Circumdati</taxon>
    </lineage>
</organism>
<dbReference type="SUPFAM" id="SSF50249">
    <property type="entry name" value="Nucleic acid-binding proteins"/>
    <property type="match status" value="1"/>
</dbReference>
<evidence type="ECO:0000313" key="4">
    <source>
        <dbReference type="Proteomes" id="UP000234254"/>
    </source>
</evidence>
<evidence type="ECO:0000313" key="3">
    <source>
        <dbReference type="EMBL" id="PKY06216.1"/>
    </source>
</evidence>
<evidence type="ECO:0000256" key="2">
    <source>
        <dbReference type="PROSITE-ProRule" id="PRU00252"/>
    </source>
</evidence>